<protein>
    <submittedName>
        <fullName evidence="1">Uncharacterized protein</fullName>
    </submittedName>
</protein>
<dbReference type="EMBL" id="CM010630">
    <property type="protein sequence ID" value="RID71667.1"/>
    <property type="molecule type" value="Genomic_DNA"/>
</dbReference>
<reference evidence="1 2" key="1">
    <citation type="submission" date="2018-06" db="EMBL/GenBank/DDBJ databases">
        <title>WGS assembly of Brassica rapa FPsc.</title>
        <authorList>
            <person name="Bowman J."/>
            <person name="Kohchi T."/>
            <person name="Yamato K."/>
            <person name="Jenkins J."/>
            <person name="Shu S."/>
            <person name="Ishizaki K."/>
            <person name="Yamaoka S."/>
            <person name="Nishihama R."/>
            <person name="Nakamura Y."/>
            <person name="Berger F."/>
            <person name="Adam C."/>
            <person name="Aki S."/>
            <person name="Althoff F."/>
            <person name="Araki T."/>
            <person name="Arteaga-Vazquez M."/>
            <person name="Balasubrmanian S."/>
            <person name="Bauer D."/>
            <person name="Boehm C."/>
            <person name="Briginshaw L."/>
            <person name="Caballero-Perez J."/>
            <person name="Catarino B."/>
            <person name="Chen F."/>
            <person name="Chiyoda S."/>
            <person name="Chovatia M."/>
            <person name="Davies K."/>
            <person name="Delmans M."/>
            <person name="Demura T."/>
            <person name="Dierschke T."/>
            <person name="Dolan L."/>
            <person name="Dorantes-Acosta A."/>
            <person name="Eklund D."/>
            <person name="Florent S."/>
            <person name="Flores-Sandoval E."/>
            <person name="Fujiyama A."/>
            <person name="Fukuzawa H."/>
            <person name="Galik B."/>
            <person name="Grimanelli D."/>
            <person name="Grimwood J."/>
            <person name="Grossniklaus U."/>
            <person name="Hamada T."/>
            <person name="Haseloff J."/>
            <person name="Hetherington A."/>
            <person name="Higo A."/>
            <person name="Hirakawa Y."/>
            <person name="Hundley H."/>
            <person name="Ikeda Y."/>
            <person name="Inoue K."/>
            <person name="Inoue S."/>
            <person name="Ishida S."/>
            <person name="Jia Q."/>
            <person name="Kakita M."/>
            <person name="Kanazawa T."/>
            <person name="Kawai Y."/>
            <person name="Kawashima T."/>
            <person name="Kennedy M."/>
            <person name="Kinose K."/>
            <person name="Kinoshita T."/>
            <person name="Kohara Y."/>
            <person name="Koide E."/>
            <person name="Komatsu K."/>
            <person name="Kopischke S."/>
            <person name="Kubo M."/>
            <person name="Kyozuka J."/>
            <person name="Lagercrantz U."/>
            <person name="Lin S."/>
            <person name="Lindquist E."/>
            <person name="Lipzen A."/>
            <person name="Lu C."/>
            <person name="Luna E."/>
            <person name="Martienssen R."/>
            <person name="Minamino N."/>
            <person name="Mizutani M."/>
            <person name="Mizutani M."/>
            <person name="Mochizuki N."/>
            <person name="Monte I."/>
            <person name="Mosher R."/>
            <person name="Nagasaki H."/>
            <person name="Nakagami H."/>
            <person name="Naramoto S."/>
            <person name="Nishitani K."/>
            <person name="Ohtani M."/>
            <person name="Okamoto T."/>
            <person name="Okumura M."/>
            <person name="Phillips J."/>
            <person name="Pollak B."/>
            <person name="Reinders A."/>
            <person name="Roevekamp M."/>
            <person name="Sano R."/>
            <person name="Sawa S."/>
            <person name="Schmid M."/>
            <person name="Shirakawa M."/>
            <person name="Solano R."/>
            <person name="Spunde A."/>
            <person name="Suetsugu N."/>
            <person name="Sugano S."/>
            <person name="Sugiyama A."/>
            <person name="Sun R."/>
            <person name="Suzuki Y."/>
            <person name="Takenaka M."/>
            <person name="Takezawa D."/>
            <person name="Tomogane H."/>
            <person name="Tsuzuki M."/>
            <person name="Ueda T."/>
            <person name="Umeda M."/>
            <person name="Ward J."/>
            <person name="Watanabe Y."/>
            <person name="Yazaki K."/>
            <person name="Yokoyama R."/>
            <person name="Yoshitake Y."/>
            <person name="Yotsui I."/>
            <person name="Zachgo S."/>
            <person name="Schmutz J."/>
        </authorList>
    </citation>
    <scope>NUCLEOTIDE SEQUENCE [LARGE SCALE GENOMIC DNA]</scope>
    <source>
        <strain evidence="2">cv. B-3</strain>
    </source>
</reference>
<dbReference type="Proteomes" id="UP000264353">
    <property type="component" value="Chromosome A3"/>
</dbReference>
<sequence>MVAIKAAIEANPRFLYNIQSARPTCNKTIHGSCMYQLKLPILSASTVMKFIISPLVRPCFEWHESVRPFSYIIATKEDLILIPTFCSLKNQCL</sequence>
<proteinExistence type="predicted"/>
<name>A0A398A1H6_BRACM</name>
<accession>A0A398A1H6</accession>
<organism evidence="1 2">
    <name type="scientific">Brassica campestris</name>
    <name type="common">Field mustard</name>
    <dbReference type="NCBI Taxonomy" id="3711"/>
    <lineage>
        <taxon>Eukaryota</taxon>
        <taxon>Viridiplantae</taxon>
        <taxon>Streptophyta</taxon>
        <taxon>Embryophyta</taxon>
        <taxon>Tracheophyta</taxon>
        <taxon>Spermatophyta</taxon>
        <taxon>Magnoliopsida</taxon>
        <taxon>eudicotyledons</taxon>
        <taxon>Gunneridae</taxon>
        <taxon>Pentapetalae</taxon>
        <taxon>rosids</taxon>
        <taxon>malvids</taxon>
        <taxon>Brassicales</taxon>
        <taxon>Brassicaceae</taxon>
        <taxon>Brassiceae</taxon>
        <taxon>Brassica</taxon>
    </lineage>
</organism>
<gene>
    <name evidence="1" type="ORF">BRARA_C03592</name>
</gene>
<evidence type="ECO:0000313" key="2">
    <source>
        <dbReference type="Proteomes" id="UP000264353"/>
    </source>
</evidence>
<evidence type="ECO:0000313" key="1">
    <source>
        <dbReference type="EMBL" id="RID71667.1"/>
    </source>
</evidence>
<dbReference type="AlphaFoldDB" id="A0A398A1H6"/>